<dbReference type="InterPro" id="IPR006959">
    <property type="entry name" value="DUF645"/>
</dbReference>
<accession>A0A0H3AEL1</accession>
<evidence type="ECO:0000256" key="1">
    <source>
        <dbReference type="SAM" id="Phobius"/>
    </source>
</evidence>
<dbReference type="PATRIC" id="fig|345073.21.peg.3113"/>
<evidence type="ECO:0000313" key="2">
    <source>
        <dbReference type="EMBL" id="ABQ18810.1"/>
    </source>
</evidence>
<dbReference type="OrthoDB" id="5897148at2"/>
<dbReference type="KEGG" id="vco:VC0395_0914"/>
<reference evidence="2 3" key="1">
    <citation type="submission" date="2007-03" db="EMBL/GenBank/DDBJ databases">
        <authorList>
            <person name="Heidelberg J."/>
        </authorList>
    </citation>
    <scope>NUCLEOTIDE SEQUENCE [LARGE SCALE GENOMIC DNA]</scope>
    <source>
        <strain evidence="3">ATCC 39541 / Classical Ogawa 395 / O395</strain>
    </source>
</reference>
<evidence type="ECO:0008006" key="4">
    <source>
        <dbReference type="Google" id="ProtNLM"/>
    </source>
</evidence>
<name>A0A0H3AEL1_VIBC3</name>
<dbReference type="RefSeq" id="WP_000947517.1">
    <property type="nucleotide sequence ID" value="NC_009456.1"/>
</dbReference>
<protein>
    <recommendedName>
        <fullName evidence="4">DUF645 domain-containing protein</fullName>
    </recommendedName>
</protein>
<dbReference type="Proteomes" id="UP000000249">
    <property type="component" value="Chromosome 2"/>
</dbReference>
<dbReference type="eggNOG" id="ENOG5031Z75">
    <property type="taxonomic scope" value="Bacteria"/>
</dbReference>
<organism evidence="2 3">
    <name type="scientific">Vibrio cholerae serotype O1 (strain ATCC 39541 / Classical Ogawa 395 / O395)</name>
    <dbReference type="NCBI Taxonomy" id="345073"/>
    <lineage>
        <taxon>Bacteria</taxon>
        <taxon>Pseudomonadati</taxon>
        <taxon>Pseudomonadota</taxon>
        <taxon>Gammaproteobacteria</taxon>
        <taxon>Vibrionales</taxon>
        <taxon>Vibrionaceae</taxon>
        <taxon>Vibrio</taxon>
    </lineage>
</organism>
<keyword evidence="1" id="KW-1133">Transmembrane helix</keyword>
<dbReference type="AlphaFoldDB" id="A0A0H3AEL1"/>
<feature type="transmembrane region" description="Helical" evidence="1">
    <location>
        <begin position="12"/>
        <end position="29"/>
    </location>
</feature>
<sequence>MLSDIQHGKFGFTKGSIIAVILLSLLRTLNRGQLNLDRFEFWQLTSQLLALDVCMFDAFA</sequence>
<gene>
    <name evidence="2" type="ordered locus">VC0395_0914</name>
</gene>
<proteinExistence type="predicted"/>
<dbReference type="Pfam" id="PF04875">
    <property type="entry name" value="DUF645"/>
    <property type="match status" value="1"/>
</dbReference>
<keyword evidence="1" id="KW-0472">Membrane</keyword>
<dbReference type="KEGG" id="vcr:VC395_A0357"/>
<keyword evidence="1" id="KW-0812">Transmembrane</keyword>
<evidence type="ECO:0000313" key="3">
    <source>
        <dbReference type="Proteomes" id="UP000000249"/>
    </source>
</evidence>
<dbReference type="GeneID" id="69722204"/>
<dbReference type="EMBL" id="CP000626">
    <property type="protein sequence ID" value="ABQ18810.1"/>
    <property type="molecule type" value="Genomic_DNA"/>
</dbReference>